<feature type="region of interest" description="Disordered" evidence="2">
    <location>
        <begin position="345"/>
        <end position="378"/>
    </location>
</feature>
<dbReference type="PANTHER" id="PTHR42834:SF1">
    <property type="entry name" value="ENDONUCLEASE_EXONUCLEASE_PHOSPHATASE FAMILY PROTEIN (AFU_ORTHOLOGUE AFUA_3G09210)"/>
    <property type="match status" value="1"/>
</dbReference>
<feature type="region of interest" description="Disordered" evidence="2">
    <location>
        <begin position="192"/>
        <end position="212"/>
    </location>
</feature>
<dbReference type="Proteomes" id="UP001461163">
    <property type="component" value="Unassembled WGS sequence"/>
</dbReference>
<evidence type="ECO:0000259" key="4">
    <source>
        <dbReference type="PROSITE" id="PS51766"/>
    </source>
</evidence>
<dbReference type="Gene3D" id="1.10.1330.10">
    <property type="entry name" value="Dockerin domain"/>
    <property type="match status" value="1"/>
</dbReference>
<accession>A0ABU9T1P7</accession>
<feature type="region of interest" description="Disordered" evidence="2">
    <location>
        <begin position="299"/>
        <end position="326"/>
    </location>
</feature>
<dbReference type="PROSITE" id="PS51766">
    <property type="entry name" value="DOCKERIN"/>
    <property type="match status" value="1"/>
</dbReference>
<feature type="signal peptide" evidence="3">
    <location>
        <begin position="1"/>
        <end position="19"/>
    </location>
</feature>
<dbReference type="InterPro" id="IPR018247">
    <property type="entry name" value="EF_Hand_1_Ca_BS"/>
</dbReference>
<dbReference type="Pfam" id="PF04231">
    <property type="entry name" value="Endonuclease_1"/>
    <property type="match status" value="1"/>
</dbReference>
<proteinExistence type="inferred from homology"/>
<dbReference type="SUPFAM" id="SSF63446">
    <property type="entry name" value="Type I dockerin domain"/>
    <property type="match status" value="1"/>
</dbReference>
<dbReference type="SUPFAM" id="SSF56219">
    <property type="entry name" value="DNase I-like"/>
    <property type="match status" value="1"/>
</dbReference>
<dbReference type="PANTHER" id="PTHR42834">
    <property type="entry name" value="ENDONUCLEASE/EXONUCLEASE/PHOSPHATASE FAMILY PROTEIN (AFU_ORTHOLOGUE AFUA_3G09210)"/>
    <property type="match status" value="1"/>
</dbReference>
<keyword evidence="5" id="KW-0540">Nuclease</keyword>
<keyword evidence="5" id="KW-0255">Endonuclease</keyword>
<name>A0ABU9T1P7_9ALTE</name>
<feature type="region of interest" description="Disordered" evidence="2">
    <location>
        <begin position="837"/>
        <end position="863"/>
    </location>
</feature>
<dbReference type="Gene3D" id="3.60.10.10">
    <property type="entry name" value="Endonuclease/exonuclease/phosphatase"/>
    <property type="match status" value="1"/>
</dbReference>
<feature type="chain" id="PRO_5045727661" evidence="3">
    <location>
        <begin position="20"/>
        <end position="1509"/>
    </location>
</feature>
<feature type="compositionally biased region" description="Basic and acidic residues" evidence="2">
    <location>
        <begin position="369"/>
        <end position="378"/>
    </location>
</feature>
<dbReference type="InterPro" id="IPR016134">
    <property type="entry name" value="Dockerin_dom"/>
</dbReference>
<comment type="similarity">
    <text evidence="1">Belongs to the EndA/NucM nuclease family.</text>
</comment>
<evidence type="ECO:0000313" key="5">
    <source>
        <dbReference type="EMBL" id="MEM5499745.1"/>
    </source>
</evidence>
<dbReference type="InterPro" id="IPR007346">
    <property type="entry name" value="Endonuclease-I"/>
</dbReference>
<dbReference type="CDD" id="cd10283">
    <property type="entry name" value="MnuA_DNase1-like"/>
    <property type="match status" value="1"/>
</dbReference>
<feature type="compositionally biased region" description="Gly residues" evidence="2">
    <location>
        <begin position="848"/>
        <end position="860"/>
    </location>
</feature>
<feature type="domain" description="Dockerin" evidence="4">
    <location>
        <begin position="1447"/>
        <end position="1509"/>
    </location>
</feature>
<dbReference type="PROSITE" id="PS00018">
    <property type="entry name" value="EF_HAND_1"/>
    <property type="match status" value="2"/>
</dbReference>
<organism evidence="5 6">
    <name type="scientific">Paraglaciecola mesophila</name>
    <dbReference type="NCBI Taxonomy" id="197222"/>
    <lineage>
        <taxon>Bacteria</taxon>
        <taxon>Pseudomonadati</taxon>
        <taxon>Pseudomonadota</taxon>
        <taxon>Gammaproteobacteria</taxon>
        <taxon>Alteromonadales</taxon>
        <taxon>Alteromonadaceae</taxon>
        <taxon>Paraglaciecola</taxon>
    </lineage>
</organism>
<keyword evidence="6" id="KW-1185">Reference proteome</keyword>
<evidence type="ECO:0000256" key="2">
    <source>
        <dbReference type="SAM" id="MobiDB-lite"/>
    </source>
</evidence>
<reference evidence="5 6" key="1">
    <citation type="submission" date="2024-03" db="EMBL/GenBank/DDBJ databases">
        <title>Community enrichment and isolation of bacterial strains for fucoidan degradation.</title>
        <authorList>
            <person name="Sichert A."/>
        </authorList>
    </citation>
    <scope>NUCLEOTIDE SEQUENCE [LARGE SCALE GENOMIC DNA]</scope>
    <source>
        <strain evidence="5 6">AS12</strain>
    </source>
</reference>
<dbReference type="RefSeq" id="WP_342882770.1">
    <property type="nucleotide sequence ID" value="NZ_JBBMQS010000017.1"/>
</dbReference>
<protein>
    <submittedName>
        <fullName evidence="5">ExeM/NucH family extracellular endonuclease</fullName>
    </submittedName>
</protein>
<dbReference type="SUPFAM" id="SSF54060">
    <property type="entry name" value="His-Me finger endonucleases"/>
    <property type="match status" value="1"/>
</dbReference>
<feature type="compositionally biased region" description="Low complexity" evidence="2">
    <location>
        <begin position="299"/>
        <end position="308"/>
    </location>
</feature>
<evidence type="ECO:0000256" key="1">
    <source>
        <dbReference type="ARBA" id="ARBA00006429"/>
    </source>
</evidence>
<dbReference type="GO" id="GO:0004519">
    <property type="term" value="F:endonuclease activity"/>
    <property type="evidence" value="ECO:0007669"/>
    <property type="project" value="UniProtKB-KW"/>
</dbReference>
<comment type="caution">
    <text evidence="5">The sequence shown here is derived from an EMBL/GenBank/DDBJ whole genome shotgun (WGS) entry which is preliminary data.</text>
</comment>
<feature type="region of interest" description="Disordered" evidence="2">
    <location>
        <begin position="469"/>
        <end position="499"/>
    </location>
</feature>
<dbReference type="InterPro" id="IPR002105">
    <property type="entry name" value="Dockerin_1_rpt"/>
</dbReference>
<evidence type="ECO:0000256" key="3">
    <source>
        <dbReference type="SAM" id="SignalP"/>
    </source>
</evidence>
<feature type="compositionally biased region" description="Gly residues" evidence="2">
    <location>
        <begin position="487"/>
        <end position="496"/>
    </location>
</feature>
<evidence type="ECO:0000313" key="6">
    <source>
        <dbReference type="Proteomes" id="UP001461163"/>
    </source>
</evidence>
<dbReference type="EMBL" id="JBBMQS010000017">
    <property type="protein sequence ID" value="MEM5499745.1"/>
    <property type="molecule type" value="Genomic_DNA"/>
</dbReference>
<dbReference type="Pfam" id="PF00404">
    <property type="entry name" value="Dockerin_1"/>
    <property type="match status" value="1"/>
</dbReference>
<keyword evidence="3" id="KW-0732">Signal</keyword>
<dbReference type="InterPro" id="IPR047971">
    <property type="entry name" value="ExeM-like"/>
</dbReference>
<feature type="compositionally biased region" description="Gly residues" evidence="2">
    <location>
        <begin position="194"/>
        <end position="205"/>
    </location>
</feature>
<dbReference type="InterPro" id="IPR036439">
    <property type="entry name" value="Dockerin_dom_sf"/>
</dbReference>
<dbReference type="CDD" id="cd04486">
    <property type="entry name" value="YhcR_OBF_like"/>
    <property type="match status" value="1"/>
</dbReference>
<gene>
    <name evidence="5" type="ORF">WNY77_20210</name>
</gene>
<dbReference type="NCBIfam" id="NF033681">
    <property type="entry name" value="ExeM_NucH_DNase"/>
    <property type="match status" value="1"/>
</dbReference>
<dbReference type="InterPro" id="IPR036691">
    <property type="entry name" value="Endo/exonu/phosph_ase_sf"/>
</dbReference>
<sequence>MKLKYPALLALLSASAAQAGELVISGVFDGPLPGGLPKGIELFVTQDIADLSTCGVGSANNGDGTDNQEFTFPARAATVGTYIYLASESPQFAAFFGFEPTYTSGAANINGDDAIELFCDGVVVDVFGDINVDGNGEPWEYLDGWAYRNVDTGPDGNSFVLGNWTFSGPNAFDGETNNTTAATPFPLKAFAEELGGGDTGGGSDGGTDPSNPCFNCPELDPIADASTFDSESYYAAVTAEINANSPAATIKGAITNAITQGQKNLTYSEVWSALTHTDEDPNNPDNVILWYKGTSIAKSSNGSGSQSSDPDNWNREHSWAKSHGFPNESQEAYTDIHHLRPTDISVNSSRGNLDFDNSDSPLSEAPSNRVDDDSFEPRDAVKGDVARMMFYMDTRYEGFGDSTPDLVLVDRLTSTGDAELGRLCRLVEWHNADPVDATEQSRNNTIYEYQGNRNPFIDHPEWVDILYQTPACGTDGGDTGSEDDGDTGGNTGGDTGGSATAGDIVISGVIDGPLSGGTPKAIEFFVRNDIADLSTCGFGSANNGGGSDGQEYTFSGSAAAGDFIYIASEGSNFDAYFGFSPTGIAGAAGINGDDAIELFCDGEVVDVFGDINTDGTGEPWDHVDGWAYRVASTGPDGSTFTLSNWVFSGANALDGEATNATAASQFPIGSYTSKEVLLISGVFDGPLSGGTPKAIEFYAVTDIQDLSVFGFGSANNGGGTDGQEYAFSGSVSAGEYFYVATETPGFNAYFGFDPTFTSGAAGINGDDAIELFHEGEVVDVFGDINVDGTGQPWDYLDGWAYRVADSGPDGATFVLANWTFSGTNALDGSSDNATASTPFPLGSFAGSGNNGGGDNGGGDGETPLLGMCAEPATLISAIQGTTDISPVVGETHIIEGVVTASFPNLSGYFVQEEDSDQDADSATSEGIFVYSPSLALPEAGKVVRVLGEVAEAFNKTQLVVSEINPDCGTGSVTATALTLPFDSVDSMEALEGMLVASSGELTVTDTYSLGRYGEVLLSNGRLFIPTNLYTAGSSEAIALAAQNELNQITLDDGVNGQNPDVVVYPAGGLSASNPLRGGDTVTALTGVMDFSFSLYRIIPVEQPTIVASNPRTDAPDLELGNLKVASLNVLNYFNTLDVSPNVCGPSNLECRGADSEVELERQRAKTLAALLAMDADIVGLMEVENNGFGANSAVGDLVSGLNDVLGANTYAAVDAGSSVGTDAISVALIYKPAVVSIVGQPAILDSSNSISDDDGPLFLDTKNRPALNQKFALVANNEELVVSVNHFKSKGSSCGAGDDDTTTGQGNCNLTRTRAAEALTTFLAEQFAETPTLIIGDLNSYAMEEPILKILQQGYTNLANKFGGDEAYSYSFGGEFGYLDHALASATLVDKVVDTTEWHINADEPIVFDYNVEFKSDQQLIDYYAPDAYRMSDHDPVVISLLLESEVQVVEGDYDGDGDVDMMDIRALTRAIQLRQTIDNSFDFNEDGQVSYTDVRLLQRMCTRTRCAI</sequence>
<keyword evidence="5" id="KW-0378">Hydrolase</keyword>
<dbReference type="InterPro" id="IPR044925">
    <property type="entry name" value="His-Me_finger_sf"/>
</dbReference>